<feature type="region of interest" description="Disordered" evidence="1">
    <location>
        <begin position="98"/>
        <end position="118"/>
    </location>
</feature>
<accession>A0A0P0X7Z0</accession>
<feature type="region of interest" description="Disordered" evidence="1">
    <location>
        <begin position="1"/>
        <end position="33"/>
    </location>
</feature>
<dbReference type="PaxDb" id="39947-A0A0P0X7Z0"/>
<reference evidence="3" key="1">
    <citation type="journal article" date="2005" name="Nature">
        <title>The map-based sequence of the rice genome.</title>
        <authorList>
            <consortium name="International rice genome sequencing project (IRGSP)"/>
            <person name="Matsumoto T."/>
            <person name="Wu J."/>
            <person name="Kanamori H."/>
            <person name="Katayose Y."/>
            <person name="Fujisawa M."/>
            <person name="Namiki N."/>
            <person name="Mizuno H."/>
            <person name="Yamamoto K."/>
            <person name="Antonio B.A."/>
            <person name="Baba T."/>
            <person name="Sakata K."/>
            <person name="Nagamura Y."/>
            <person name="Aoki H."/>
            <person name="Arikawa K."/>
            <person name="Arita K."/>
            <person name="Bito T."/>
            <person name="Chiden Y."/>
            <person name="Fujitsuka N."/>
            <person name="Fukunaka R."/>
            <person name="Hamada M."/>
            <person name="Harada C."/>
            <person name="Hayashi A."/>
            <person name="Hijishita S."/>
            <person name="Honda M."/>
            <person name="Hosokawa S."/>
            <person name="Ichikawa Y."/>
            <person name="Idonuma A."/>
            <person name="Iijima M."/>
            <person name="Ikeda M."/>
            <person name="Ikeno M."/>
            <person name="Ito K."/>
            <person name="Ito S."/>
            <person name="Ito T."/>
            <person name="Ito Y."/>
            <person name="Ito Y."/>
            <person name="Iwabuchi A."/>
            <person name="Kamiya K."/>
            <person name="Karasawa W."/>
            <person name="Kurita K."/>
            <person name="Katagiri S."/>
            <person name="Kikuta A."/>
            <person name="Kobayashi H."/>
            <person name="Kobayashi N."/>
            <person name="Machita K."/>
            <person name="Maehara T."/>
            <person name="Masukawa M."/>
            <person name="Mizubayashi T."/>
            <person name="Mukai Y."/>
            <person name="Nagasaki H."/>
            <person name="Nagata Y."/>
            <person name="Naito S."/>
            <person name="Nakashima M."/>
            <person name="Nakama Y."/>
            <person name="Nakamichi Y."/>
            <person name="Nakamura M."/>
            <person name="Meguro A."/>
            <person name="Negishi M."/>
            <person name="Ohta I."/>
            <person name="Ohta T."/>
            <person name="Okamoto M."/>
            <person name="Ono N."/>
            <person name="Saji S."/>
            <person name="Sakaguchi M."/>
            <person name="Sakai K."/>
            <person name="Shibata M."/>
            <person name="Shimokawa T."/>
            <person name="Song J."/>
            <person name="Takazaki Y."/>
            <person name="Terasawa K."/>
            <person name="Tsugane M."/>
            <person name="Tsuji K."/>
            <person name="Ueda S."/>
            <person name="Waki K."/>
            <person name="Yamagata H."/>
            <person name="Yamamoto M."/>
            <person name="Yamamoto S."/>
            <person name="Yamane H."/>
            <person name="Yoshiki S."/>
            <person name="Yoshihara R."/>
            <person name="Yukawa K."/>
            <person name="Zhong H."/>
            <person name="Yano M."/>
            <person name="Yuan Q."/>
            <person name="Ouyang S."/>
            <person name="Liu J."/>
            <person name="Jones K.M."/>
            <person name="Gansberger K."/>
            <person name="Moffat K."/>
            <person name="Hill J."/>
            <person name="Bera J."/>
            <person name="Fadrosh D."/>
            <person name="Jin S."/>
            <person name="Johri S."/>
            <person name="Kim M."/>
            <person name="Overton L."/>
            <person name="Reardon M."/>
            <person name="Tsitrin T."/>
            <person name="Vuong H."/>
            <person name="Weaver B."/>
            <person name="Ciecko A."/>
            <person name="Tallon L."/>
            <person name="Jackson J."/>
            <person name="Pai G."/>
            <person name="Aken S.V."/>
            <person name="Utterback T."/>
            <person name="Reidmuller S."/>
            <person name="Feldblyum T."/>
            <person name="Hsiao J."/>
            <person name="Zismann V."/>
            <person name="Iobst S."/>
            <person name="de Vazeille A.R."/>
            <person name="Buell C.R."/>
            <person name="Ying K."/>
            <person name="Li Y."/>
            <person name="Lu T."/>
            <person name="Huang Y."/>
            <person name="Zhao Q."/>
            <person name="Feng Q."/>
            <person name="Zhang L."/>
            <person name="Zhu J."/>
            <person name="Weng Q."/>
            <person name="Mu J."/>
            <person name="Lu Y."/>
            <person name="Fan D."/>
            <person name="Liu Y."/>
            <person name="Guan J."/>
            <person name="Zhang Y."/>
            <person name="Yu S."/>
            <person name="Liu X."/>
            <person name="Zhang Y."/>
            <person name="Hong G."/>
            <person name="Han B."/>
            <person name="Choisne N."/>
            <person name="Demange N."/>
            <person name="Orjeda G."/>
            <person name="Samain S."/>
            <person name="Cattolico L."/>
            <person name="Pelletier E."/>
            <person name="Couloux A."/>
            <person name="Segurens B."/>
            <person name="Wincker P."/>
            <person name="D'Hont A."/>
            <person name="Scarpelli C."/>
            <person name="Weissenbach J."/>
            <person name="Salanoubat M."/>
            <person name="Quetier F."/>
            <person name="Yu Y."/>
            <person name="Kim H.R."/>
            <person name="Rambo T."/>
            <person name="Currie J."/>
            <person name="Collura K."/>
            <person name="Luo M."/>
            <person name="Yang T."/>
            <person name="Ammiraju J.S.S."/>
            <person name="Engler F."/>
            <person name="Soderlund C."/>
            <person name="Wing R.A."/>
            <person name="Palmer L.E."/>
            <person name="de la Bastide M."/>
            <person name="Spiegel L."/>
            <person name="Nascimento L."/>
            <person name="Zutavern T."/>
            <person name="O'Shaughnessy A."/>
            <person name="Dike S."/>
            <person name="Dedhia N."/>
            <person name="Preston R."/>
            <person name="Balija V."/>
            <person name="McCombie W.R."/>
            <person name="Chow T."/>
            <person name="Chen H."/>
            <person name="Chung M."/>
            <person name="Chen C."/>
            <person name="Shaw J."/>
            <person name="Wu H."/>
            <person name="Hsiao K."/>
            <person name="Chao Y."/>
            <person name="Chu M."/>
            <person name="Cheng C."/>
            <person name="Hour A."/>
            <person name="Lee P."/>
            <person name="Lin S."/>
            <person name="Lin Y."/>
            <person name="Liou J."/>
            <person name="Liu S."/>
            <person name="Hsing Y."/>
            <person name="Raghuvanshi S."/>
            <person name="Mohanty A."/>
            <person name="Bharti A.K."/>
            <person name="Gaur A."/>
            <person name="Gupta V."/>
            <person name="Kumar D."/>
            <person name="Ravi V."/>
            <person name="Vij S."/>
            <person name="Kapur A."/>
            <person name="Khurana P."/>
            <person name="Khurana P."/>
            <person name="Khurana J.P."/>
            <person name="Tyagi A.K."/>
            <person name="Gaikwad K."/>
            <person name="Singh A."/>
            <person name="Dalal V."/>
            <person name="Srivastava S."/>
            <person name="Dixit A."/>
            <person name="Pal A.K."/>
            <person name="Ghazi I.A."/>
            <person name="Yadav M."/>
            <person name="Pandit A."/>
            <person name="Bhargava A."/>
            <person name="Sureshbabu K."/>
            <person name="Batra K."/>
            <person name="Sharma T.R."/>
            <person name="Mohapatra T."/>
            <person name="Singh N.K."/>
            <person name="Messing J."/>
            <person name="Nelson A.B."/>
            <person name="Fuks G."/>
            <person name="Kavchok S."/>
            <person name="Keizer G."/>
            <person name="Linton E."/>
            <person name="Llaca V."/>
            <person name="Song R."/>
            <person name="Tanyolac B."/>
            <person name="Young S."/>
            <person name="Ho-Il K."/>
            <person name="Hahn J.H."/>
            <person name="Sangsakoo G."/>
            <person name="Vanavichit A."/>
            <person name="de Mattos Luiz.A.T."/>
            <person name="Zimmer P.D."/>
            <person name="Malone G."/>
            <person name="Dellagostin O."/>
            <person name="de Oliveira A.C."/>
            <person name="Bevan M."/>
            <person name="Bancroft I."/>
            <person name="Minx P."/>
            <person name="Cordum H."/>
            <person name="Wilson R."/>
            <person name="Cheng Z."/>
            <person name="Jin W."/>
            <person name="Jiang J."/>
            <person name="Leong S.A."/>
            <person name="Iwama H."/>
            <person name="Gojobori T."/>
            <person name="Itoh T."/>
            <person name="Niimura Y."/>
            <person name="Fujii Y."/>
            <person name="Habara T."/>
            <person name="Sakai H."/>
            <person name="Sato Y."/>
            <person name="Wilson G."/>
            <person name="Kumar K."/>
            <person name="McCouch S."/>
            <person name="Juretic N."/>
            <person name="Hoen D."/>
            <person name="Wright S."/>
            <person name="Bruskiewich R."/>
            <person name="Bureau T."/>
            <person name="Miyao A."/>
            <person name="Hirochika H."/>
            <person name="Nishikawa T."/>
            <person name="Kadowaki K."/>
            <person name="Sugiura M."/>
            <person name="Burr B."/>
            <person name="Sasaki T."/>
        </authorList>
    </citation>
    <scope>NUCLEOTIDE SEQUENCE [LARGE SCALE GENOMIC DNA]</scope>
    <source>
        <strain evidence="3">cv. Nipponbare</strain>
    </source>
</reference>
<evidence type="ECO:0000313" key="3">
    <source>
        <dbReference type="Proteomes" id="UP000059680"/>
    </source>
</evidence>
<sequence>MAMAVAARDDDLDEDDGAPDNLNDIVDGDGNLDDDGSRNGWMRWRWRLGGRRRRAAHSSPSWLLPRRRRQRTLPHGGGGGNRTAVMAQGDDGWEKAMARGGDRQWRDDVVGCGTRSVR</sequence>
<reference evidence="2 3" key="3">
    <citation type="journal article" date="2013" name="Rice">
        <title>Improvement of the Oryza sativa Nipponbare reference genome using next generation sequence and optical map data.</title>
        <authorList>
            <person name="Kawahara Y."/>
            <person name="de la Bastide M."/>
            <person name="Hamilton J.P."/>
            <person name="Kanamori H."/>
            <person name="McCombie W.R."/>
            <person name="Ouyang S."/>
            <person name="Schwartz D.C."/>
            <person name="Tanaka T."/>
            <person name="Wu J."/>
            <person name="Zhou S."/>
            <person name="Childs K.L."/>
            <person name="Davidson R.M."/>
            <person name="Lin H."/>
            <person name="Quesada-Ocampo L."/>
            <person name="Vaillancourt B."/>
            <person name="Sakai H."/>
            <person name="Lee S.S."/>
            <person name="Kim J."/>
            <person name="Numa H."/>
            <person name="Itoh T."/>
            <person name="Buell C.R."/>
            <person name="Matsumoto T."/>
        </authorList>
    </citation>
    <scope>NUCLEOTIDE SEQUENCE [LARGE SCALE GENOMIC DNA]</scope>
    <source>
        <strain evidence="3">cv. Nipponbare</strain>
    </source>
</reference>
<dbReference type="Proteomes" id="UP000059680">
    <property type="component" value="Chromosome 7"/>
</dbReference>
<proteinExistence type="predicted"/>
<gene>
    <name evidence="2" type="ordered locus">Os07g0560900</name>
    <name evidence="2" type="ORF">OSNPB_070560900</name>
</gene>
<dbReference type="InParanoid" id="A0A0P0X7Z0"/>
<evidence type="ECO:0000313" key="2">
    <source>
        <dbReference type="EMBL" id="BAT02136.1"/>
    </source>
</evidence>
<dbReference type="AlphaFoldDB" id="A0A0P0X7Z0"/>
<keyword evidence="3" id="KW-1185">Reference proteome</keyword>
<feature type="region of interest" description="Disordered" evidence="1">
    <location>
        <begin position="52"/>
        <end position="86"/>
    </location>
</feature>
<reference evidence="2 3" key="2">
    <citation type="journal article" date="2013" name="Plant Cell Physiol.">
        <title>Rice Annotation Project Database (RAP-DB): an integrative and interactive database for rice genomics.</title>
        <authorList>
            <person name="Sakai H."/>
            <person name="Lee S.S."/>
            <person name="Tanaka T."/>
            <person name="Numa H."/>
            <person name="Kim J."/>
            <person name="Kawahara Y."/>
            <person name="Wakimoto H."/>
            <person name="Yang C.C."/>
            <person name="Iwamoto M."/>
            <person name="Abe T."/>
            <person name="Yamada Y."/>
            <person name="Muto A."/>
            <person name="Inokuchi H."/>
            <person name="Ikemura T."/>
            <person name="Matsumoto T."/>
            <person name="Sasaki T."/>
            <person name="Itoh T."/>
        </authorList>
    </citation>
    <scope>NUCLEOTIDE SEQUENCE [LARGE SCALE GENOMIC DNA]</scope>
    <source>
        <strain evidence="3">cv. Nipponbare</strain>
    </source>
</reference>
<dbReference type="EMBL" id="AP014963">
    <property type="protein sequence ID" value="BAT02136.1"/>
    <property type="molecule type" value="Genomic_DNA"/>
</dbReference>
<name>A0A0P0X7Z0_ORYSJ</name>
<evidence type="ECO:0000256" key="1">
    <source>
        <dbReference type="SAM" id="MobiDB-lite"/>
    </source>
</evidence>
<organism evidence="2 3">
    <name type="scientific">Oryza sativa subsp. japonica</name>
    <name type="common">Rice</name>
    <dbReference type="NCBI Taxonomy" id="39947"/>
    <lineage>
        <taxon>Eukaryota</taxon>
        <taxon>Viridiplantae</taxon>
        <taxon>Streptophyta</taxon>
        <taxon>Embryophyta</taxon>
        <taxon>Tracheophyta</taxon>
        <taxon>Spermatophyta</taxon>
        <taxon>Magnoliopsida</taxon>
        <taxon>Liliopsida</taxon>
        <taxon>Poales</taxon>
        <taxon>Poaceae</taxon>
        <taxon>BOP clade</taxon>
        <taxon>Oryzoideae</taxon>
        <taxon>Oryzeae</taxon>
        <taxon>Oryzinae</taxon>
        <taxon>Oryza</taxon>
        <taxon>Oryza sativa</taxon>
    </lineage>
</organism>
<feature type="compositionally biased region" description="Basic and acidic residues" evidence="1">
    <location>
        <begin position="98"/>
        <end position="109"/>
    </location>
</feature>
<protein>
    <submittedName>
        <fullName evidence="2">Os07g0560900 protein</fullName>
    </submittedName>
</protein>